<dbReference type="GO" id="GO:0004309">
    <property type="term" value="F:exopolyphosphatase activity"/>
    <property type="evidence" value="ECO:0007669"/>
    <property type="project" value="TreeGrafter"/>
</dbReference>
<organism evidence="9 10">
    <name type="scientific">Maricaulis maris</name>
    <dbReference type="NCBI Taxonomy" id="74318"/>
    <lineage>
        <taxon>Bacteria</taxon>
        <taxon>Pseudomonadati</taxon>
        <taxon>Pseudomonadota</taxon>
        <taxon>Alphaproteobacteria</taxon>
        <taxon>Maricaulales</taxon>
        <taxon>Maricaulaceae</taxon>
        <taxon>Maricaulis</taxon>
    </lineage>
</organism>
<accession>A0A495DCR4</accession>
<dbReference type="GO" id="GO:0046872">
    <property type="term" value="F:metal ion binding"/>
    <property type="evidence" value="ECO:0007669"/>
    <property type="project" value="UniProtKB-UniRule"/>
</dbReference>
<dbReference type="NCBIfam" id="NF001490">
    <property type="entry name" value="PRK00346.1-4"/>
    <property type="match status" value="1"/>
</dbReference>
<evidence type="ECO:0000256" key="6">
    <source>
        <dbReference type="ARBA" id="ARBA00022801"/>
    </source>
</evidence>
<evidence type="ECO:0000313" key="10">
    <source>
        <dbReference type="Proteomes" id="UP000273675"/>
    </source>
</evidence>
<dbReference type="GO" id="GO:0008254">
    <property type="term" value="F:3'-nucleotidase activity"/>
    <property type="evidence" value="ECO:0007669"/>
    <property type="project" value="TreeGrafter"/>
</dbReference>
<dbReference type="EC" id="3.1.3.5" evidence="7"/>
<keyword evidence="6 7" id="KW-0378">Hydrolase</keyword>
<sequence>MIPDNPRILLTNDDGIRAHGLKVLEKIARQLSDDVWIVAPAEEQSGAGRSLSLHAPLRVRKYDERRMSVSGTPTDCVLMGVQDLIPGKQPDLVLSGVNRGQNIAEDVTFSGTVAGAMQGMQLGIPSVALSQAYGFGKDDPIQWETAELYGAPILRRLFDLKWPDDVLININFPDRKPDDVEEVEVTRQGRRDQHILHAEHRLDPRGMDYYWLAFKGLLSNPPDGVDLRAIYDGKISVTPLHMDLTHGETLGNLKSMLGGVPPKS</sequence>
<dbReference type="InterPro" id="IPR002828">
    <property type="entry name" value="SurE-like_Pase/nucleotidase"/>
</dbReference>
<dbReference type="EMBL" id="RBIM01000003">
    <property type="protein sequence ID" value="RKR00108.1"/>
    <property type="molecule type" value="Genomic_DNA"/>
</dbReference>
<dbReference type="Gene3D" id="3.40.1210.10">
    <property type="entry name" value="Survival protein SurE-like phosphatase/nucleotidase"/>
    <property type="match status" value="1"/>
</dbReference>
<feature type="domain" description="Survival protein SurE-like phosphatase/nucleotidase" evidence="8">
    <location>
        <begin position="8"/>
        <end position="193"/>
    </location>
</feature>
<evidence type="ECO:0000256" key="3">
    <source>
        <dbReference type="ARBA" id="ARBA00022490"/>
    </source>
</evidence>
<keyword evidence="4 7" id="KW-0479">Metal-binding</keyword>
<evidence type="ECO:0000256" key="1">
    <source>
        <dbReference type="ARBA" id="ARBA00000815"/>
    </source>
</evidence>
<name>A0A495DCR4_9PROT</name>
<dbReference type="PANTHER" id="PTHR30457:SF12">
    <property type="entry name" value="5'_3'-NUCLEOTIDASE SURE"/>
    <property type="match status" value="1"/>
</dbReference>
<feature type="binding site" evidence="7">
    <location>
        <position position="98"/>
    </location>
    <ligand>
        <name>a divalent metal cation</name>
        <dbReference type="ChEBI" id="CHEBI:60240"/>
    </ligand>
</feature>
<dbReference type="RefSeq" id="WP_075190523.1">
    <property type="nucleotide sequence ID" value="NZ_RBIM01000003.1"/>
</dbReference>
<comment type="similarity">
    <text evidence="2 7">Belongs to the SurE nucleotidase family.</text>
</comment>
<feature type="binding site" evidence="7">
    <location>
        <position position="14"/>
    </location>
    <ligand>
        <name>a divalent metal cation</name>
        <dbReference type="ChEBI" id="CHEBI:60240"/>
    </ligand>
</feature>
<comment type="subcellular location">
    <subcellularLocation>
        <location evidence="7">Cytoplasm</location>
    </subcellularLocation>
</comment>
<dbReference type="SUPFAM" id="SSF64167">
    <property type="entry name" value="SurE-like"/>
    <property type="match status" value="1"/>
</dbReference>
<dbReference type="Proteomes" id="UP000273675">
    <property type="component" value="Unassembled WGS sequence"/>
</dbReference>
<feature type="binding site" evidence="7">
    <location>
        <position position="45"/>
    </location>
    <ligand>
        <name>a divalent metal cation</name>
        <dbReference type="ChEBI" id="CHEBI:60240"/>
    </ligand>
</feature>
<dbReference type="NCBIfam" id="TIGR00087">
    <property type="entry name" value="surE"/>
    <property type="match status" value="1"/>
</dbReference>
<keyword evidence="3 7" id="KW-0963">Cytoplasm</keyword>
<evidence type="ECO:0000256" key="2">
    <source>
        <dbReference type="ARBA" id="ARBA00011062"/>
    </source>
</evidence>
<reference evidence="9 10" key="1">
    <citation type="submission" date="2018-10" db="EMBL/GenBank/DDBJ databases">
        <title>Genomic Encyclopedia of Type Strains, Phase IV (KMG-IV): sequencing the most valuable type-strain genomes for metagenomic binning, comparative biology and taxonomic classification.</title>
        <authorList>
            <person name="Goeker M."/>
        </authorList>
    </citation>
    <scope>NUCLEOTIDE SEQUENCE [LARGE SCALE GENOMIC DNA]</scope>
    <source>
        <strain evidence="9 10">DSM 4734</strain>
    </source>
</reference>
<comment type="cofactor">
    <cofactor evidence="7">
        <name>a divalent metal cation</name>
        <dbReference type="ChEBI" id="CHEBI:60240"/>
    </cofactor>
    <text evidence="7">Binds 1 divalent metal cation per subunit.</text>
</comment>
<evidence type="ECO:0000256" key="4">
    <source>
        <dbReference type="ARBA" id="ARBA00022723"/>
    </source>
</evidence>
<evidence type="ECO:0000256" key="5">
    <source>
        <dbReference type="ARBA" id="ARBA00022741"/>
    </source>
</evidence>
<dbReference type="GO" id="GO:0005737">
    <property type="term" value="C:cytoplasm"/>
    <property type="evidence" value="ECO:0007669"/>
    <property type="project" value="UniProtKB-SubCell"/>
</dbReference>
<keyword evidence="5 7" id="KW-0547">Nucleotide-binding</keyword>
<gene>
    <name evidence="7" type="primary">surE</name>
    <name evidence="9" type="ORF">C7435_1306</name>
</gene>
<dbReference type="InterPro" id="IPR036523">
    <property type="entry name" value="SurE-like_sf"/>
</dbReference>
<dbReference type="HAMAP" id="MF_00060">
    <property type="entry name" value="SurE"/>
    <property type="match status" value="1"/>
</dbReference>
<comment type="caution">
    <text evidence="9">The sequence shown here is derived from an EMBL/GenBank/DDBJ whole genome shotgun (WGS) entry which is preliminary data.</text>
</comment>
<evidence type="ECO:0000259" key="8">
    <source>
        <dbReference type="Pfam" id="PF01975"/>
    </source>
</evidence>
<comment type="function">
    <text evidence="7">Nucleotidase that shows phosphatase activity on nucleoside 5'-monophosphates.</text>
</comment>
<dbReference type="Pfam" id="PF01975">
    <property type="entry name" value="SurE"/>
    <property type="match status" value="1"/>
</dbReference>
<dbReference type="OrthoDB" id="9780815at2"/>
<feature type="binding site" evidence="7">
    <location>
        <position position="13"/>
    </location>
    <ligand>
        <name>a divalent metal cation</name>
        <dbReference type="ChEBI" id="CHEBI:60240"/>
    </ligand>
</feature>
<dbReference type="GO" id="GO:0008253">
    <property type="term" value="F:5'-nucleotidase activity"/>
    <property type="evidence" value="ECO:0007669"/>
    <property type="project" value="UniProtKB-UniRule"/>
</dbReference>
<dbReference type="InterPro" id="IPR030048">
    <property type="entry name" value="SurE"/>
</dbReference>
<dbReference type="GO" id="GO:0000166">
    <property type="term" value="F:nucleotide binding"/>
    <property type="evidence" value="ECO:0007669"/>
    <property type="project" value="UniProtKB-KW"/>
</dbReference>
<evidence type="ECO:0000256" key="7">
    <source>
        <dbReference type="HAMAP-Rule" id="MF_00060"/>
    </source>
</evidence>
<evidence type="ECO:0000313" key="9">
    <source>
        <dbReference type="EMBL" id="RKR00108.1"/>
    </source>
</evidence>
<dbReference type="PANTHER" id="PTHR30457">
    <property type="entry name" value="5'-NUCLEOTIDASE SURE"/>
    <property type="match status" value="1"/>
</dbReference>
<comment type="catalytic activity">
    <reaction evidence="1 7">
        <text>a ribonucleoside 5'-phosphate + H2O = a ribonucleoside + phosphate</text>
        <dbReference type="Rhea" id="RHEA:12484"/>
        <dbReference type="ChEBI" id="CHEBI:15377"/>
        <dbReference type="ChEBI" id="CHEBI:18254"/>
        <dbReference type="ChEBI" id="CHEBI:43474"/>
        <dbReference type="ChEBI" id="CHEBI:58043"/>
        <dbReference type="EC" id="3.1.3.5"/>
    </reaction>
</comment>
<proteinExistence type="inferred from homology"/>
<protein>
    <recommendedName>
        <fullName evidence="7">5'-nucleotidase SurE</fullName>
        <ecNumber evidence="7">3.1.3.5</ecNumber>
    </recommendedName>
    <alternativeName>
        <fullName evidence="7">Nucleoside 5'-monophosphate phosphohydrolase</fullName>
    </alternativeName>
</protein>
<dbReference type="AlphaFoldDB" id="A0A495DCR4"/>